<gene>
    <name evidence="1" type="ORF">BO70DRAFT_366782</name>
</gene>
<comment type="caution">
    <text evidence="1">The sequence shown here is derived from an EMBL/GenBank/DDBJ whole genome shotgun (WGS) entry which is preliminary data.</text>
</comment>
<reference evidence="1 2" key="1">
    <citation type="submission" date="2016-12" db="EMBL/GenBank/DDBJ databases">
        <title>The genomes of Aspergillus section Nigri reveals drivers in fungal speciation.</title>
        <authorList>
            <consortium name="DOE Joint Genome Institute"/>
            <person name="Vesth T.C."/>
            <person name="Nybo J."/>
            <person name="Theobald S."/>
            <person name="Brandl J."/>
            <person name="Frisvad J.C."/>
            <person name="Nielsen K.F."/>
            <person name="Lyhne E.K."/>
            <person name="Kogle M.E."/>
            <person name="Kuo A."/>
            <person name="Riley R."/>
            <person name="Clum A."/>
            <person name="Nolan M."/>
            <person name="Lipzen A."/>
            <person name="Salamov A."/>
            <person name="Henrissat B."/>
            <person name="Wiebenga A."/>
            <person name="De Vries R.P."/>
            <person name="Grigoriev I.V."/>
            <person name="Mortensen U.H."/>
            <person name="Andersen M.R."/>
            <person name="Baker S.E."/>
        </authorList>
    </citation>
    <scope>NUCLEOTIDE SEQUENCE [LARGE SCALE GENOMIC DNA]</scope>
    <source>
        <strain evidence="1 2">CBS 117.55</strain>
    </source>
</reference>
<sequence>MHSVIGSSDYSTVVVRLRLWAFGVTGIWIKAFAFPTPAQYDPKLSIAWSVPL</sequence>
<dbReference type="Proteomes" id="UP000247233">
    <property type="component" value="Unassembled WGS sequence"/>
</dbReference>
<evidence type="ECO:0000313" key="1">
    <source>
        <dbReference type="EMBL" id="PWY65338.1"/>
    </source>
</evidence>
<dbReference type="GeneID" id="37066660"/>
<accession>A0A317UWC4</accession>
<keyword evidence="2" id="KW-1185">Reference proteome</keyword>
<dbReference type="EMBL" id="MSFL01000052">
    <property type="protein sequence ID" value="PWY65338.1"/>
    <property type="molecule type" value="Genomic_DNA"/>
</dbReference>
<dbReference type="AlphaFoldDB" id="A0A317UWC4"/>
<evidence type="ECO:0000313" key="2">
    <source>
        <dbReference type="Proteomes" id="UP000247233"/>
    </source>
</evidence>
<dbReference type="RefSeq" id="XP_025394507.1">
    <property type="nucleotide sequence ID" value="XM_025544423.1"/>
</dbReference>
<proteinExistence type="predicted"/>
<dbReference type="VEuPathDB" id="FungiDB:BO70DRAFT_366782"/>
<name>A0A317UWC4_9EURO</name>
<organism evidence="1 2">
    <name type="scientific">Aspergillus heteromorphus CBS 117.55</name>
    <dbReference type="NCBI Taxonomy" id="1448321"/>
    <lineage>
        <taxon>Eukaryota</taxon>
        <taxon>Fungi</taxon>
        <taxon>Dikarya</taxon>
        <taxon>Ascomycota</taxon>
        <taxon>Pezizomycotina</taxon>
        <taxon>Eurotiomycetes</taxon>
        <taxon>Eurotiomycetidae</taxon>
        <taxon>Eurotiales</taxon>
        <taxon>Aspergillaceae</taxon>
        <taxon>Aspergillus</taxon>
        <taxon>Aspergillus subgen. Circumdati</taxon>
    </lineage>
</organism>
<protein>
    <submittedName>
        <fullName evidence="1">Uncharacterized protein</fullName>
    </submittedName>
</protein>